<dbReference type="SUPFAM" id="SSF48726">
    <property type="entry name" value="Immunoglobulin"/>
    <property type="match status" value="2"/>
</dbReference>
<dbReference type="Proteomes" id="UP001488838">
    <property type="component" value="Unassembled WGS sequence"/>
</dbReference>
<dbReference type="SMART" id="SM00406">
    <property type="entry name" value="IGv"/>
    <property type="match status" value="1"/>
</dbReference>
<dbReference type="Pfam" id="PF07686">
    <property type="entry name" value="V-set"/>
    <property type="match status" value="1"/>
</dbReference>
<dbReference type="InterPro" id="IPR013783">
    <property type="entry name" value="Ig-like_fold"/>
</dbReference>
<protein>
    <recommendedName>
        <fullName evidence="1">Immunoglobulin V-set domain-containing protein</fullName>
    </recommendedName>
</protein>
<evidence type="ECO:0000259" key="1">
    <source>
        <dbReference type="SMART" id="SM00406"/>
    </source>
</evidence>
<feature type="domain" description="Immunoglobulin V-set" evidence="1">
    <location>
        <begin position="1"/>
        <end position="52"/>
    </location>
</feature>
<sequence>KPGNSPKLLIYHATNFKFGVPSRFSGSGSETDFTLTISSLQPEDVDTYYCQQYWSTLPTNAVPCSWDCSCSETLPDSGSCKSYQSLVYSDEINYFHWFLQNTQHRILGLIYKVSNVFSGVPDQFSSRSVTDFTLKICKVEPGDL</sequence>
<accession>A0AAW0GZH3</accession>
<evidence type="ECO:0000313" key="3">
    <source>
        <dbReference type="Proteomes" id="UP001488838"/>
    </source>
</evidence>
<gene>
    <name evidence="2" type="ORF">U0070_002123</name>
</gene>
<dbReference type="InterPro" id="IPR036179">
    <property type="entry name" value="Ig-like_dom_sf"/>
</dbReference>
<dbReference type="InterPro" id="IPR013106">
    <property type="entry name" value="Ig_V-set"/>
</dbReference>
<feature type="non-terminal residue" evidence="2">
    <location>
        <position position="144"/>
    </location>
</feature>
<dbReference type="Gene3D" id="2.60.40.10">
    <property type="entry name" value="Immunoglobulins"/>
    <property type="match status" value="2"/>
</dbReference>
<evidence type="ECO:0000313" key="2">
    <source>
        <dbReference type="EMBL" id="KAK7796076.1"/>
    </source>
</evidence>
<dbReference type="PANTHER" id="PTHR23267">
    <property type="entry name" value="IMMUNOGLOBULIN LIGHT CHAIN"/>
    <property type="match status" value="1"/>
</dbReference>
<dbReference type="EMBL" id="JBBHLL010001461">
    <property type="protein sequence ID" value="KAK7796076.1"/>
    <property type="molecule type" value="Genomic_DNA"/>
</dbReference>
<dbReference type="InterPro" id="IPR050150">
    <property type="entry name" value="IgV_Light_Chain"/>
</dbReference>
<keyword evidence="3" id="KW-1185">Reference proteome</keyword>
<dbReference type="AlphaFoldDB" id="A0AAW0GZH3"/>
<comment type="caution">
    <text evidence="2">The sequence shown here is derived from an EMBL/GenBank/DDBJ whole genome shotgun (WGS) entry which is preliminary data.</text>
</comment>
<name>A0AAW0GZH3_MYOGA</name>
<feature type="non-terminal residue" evidence="2">
    <location>
        <position position="1"/>
    </location>
</feature>
<organism evidence="2 3">
    <name type="scientific">Myodes glareolus</name>
    <name type="common">Bank vole</name>
    <name type="synonym">Clethrionomys glareolus</name>
    <dbReference type="NCBI Taxonomy" id="447135"/>
    <lineage>
        <taxon>Eukaryota</taxon>
        <taxon>Metazoa</taxon>
        <taxon>Chordata</taxon>
        <taxon>Craniata</taxon>
        <taxon>Vertebrata</taxon>
        <taxon>Euteleostomi</taxon>
        <taxon>Mammalia</taxon>
        <taxon>Eutheria</taxon>
        <taxon>Euarchontoglires</taxon>
        <taxon>Glires</taxon>
        <taxon>Rodentia</taxon>
        <taxon>Myomorpha</taxon>
        <taxon>Muroidea</taxon>
        <taxon>Cricetidae</taxon>
        <taxon>Arvicolinae</taxon>
        <taxon>Myodes</taxon>
    </lineage>
</organism>
<reference evidence="2 3" key="1">
    <citation type="journal article" date="2023" name="bioRxiv">
        <title>Conserved and derived expression patterns and positive selection on dental genes reveal complex evolutionary context of ever-growing rodent molars.</title>
        <authorList>
            <person name="Calamari Z.T."/>
            <person name="Song A."/>
            <person name="Cohen E."/>
            <person name="Akter M."/>
            <person name="Roy R.D."/>
            <person name="Hallikas O."/>
            <person name="Christensen M.M."/>
            <person name="Li P."/>
            <person name="Marangoni P."/>
            <person name="Jernvall J."/>
            <person name="Klein O.D."/>
        </authorList>
    </citation>
    <scope>NUCLEOTIDE SEQUENCE [LARGE SCALE GENOMIC DNA]</scope>
    <source>
        <strain evidence="2">V071</strain>
    </source>
</reference>
<proteinExistence type="predicted"/>